<dbReference type="KEGG" id="paek:D3873_01345"/>
<sequence length="105" mass="12106">MQPFTETVVKILKEIPPGYVTTYGQIAKMAGSPRAARQVVRILHTLSEKHNLPWHRIVNSRGEIAIKSLEDATVQRRLLEKENVEFLPDGRVNLSKFQREKEENK</sequence>
<dbReference type="Proteomes" id="UP000265725">
    <property type="component" value="Chromosome"/>
</dbReference>
<feature type="domain" description="Methylated-DNA-[protein]-cysteine S-methyltransferase DNA binding" evidence="2">
    <location>
        <begin position="3"/>
        <end position="84"/>
    </location>
</feature>
<dbReference type="PANTHER" id="PTHR42942:SF1">
    <property type="entry name" value="ALKYLTRANSFERASE-LIKE PROTEIN 1"/>
    <property type="match status" value="1"/>
</dbReference>
<dbReference type="CDD" id="cd06445">
    <property type="entry name" value="ATase"/>
    <property type="match status" value="1"/>
</dbReference>
<keyword evidence="1" id="KW-0227">DNA damage</keyword>
<dbReference type="AlphaFoldDB" id="A0A385YV53"/>
<dbReference type="SUPFAM" id="SSF46767">
    <property type="entry name" value="Methylated DNA-protein cysteine methyltransferase, C-terminal domain"/>
    <property type="match status" value="1"/>
</dbReference>
<keyword evidence="4" id="KW-1185">Reference proteome</keyword>
<dbReference type="Pfam" id="PF01035">
    <property type="entry name" value="DNA_binding_1"/>
    <property type="match status" value="1"/>
</dbReference>
<dbReference type="GO" id="GO:0003824">
    <property type="term" value="F:catalytic activity"/>
    <property type="evidence" value="ECO:0007669"/>
    <property type="project" value="InterPro"/>
</dbReference>
<protein>
    <submittedName>
        <fullName evidence="3">MGMT family protein</fullName>
    </submittedName>
</protein>
<evidence type="ECO:0000256" key="1">
    <source>
        <dbReference type="ARBA" id="ARBA00022763"/>
    </source>
</evidence>
<dbReference type="InterPro" id="IPR014048">
    <property type="entry name" value="MethylDNA_cys_MeTrfase_DNA-bd"/>
</dbReference>
<dbReference type="InterPro" id="IPR036388">
    <property type="entry name" value="WH-like_DNA-bd_sf"/>
</dbReference>
<accession>A0A385YV53</accession>
<reference evidence="4" key="1">
    <citation type="submission" date="2018-09" db="EMBL/GenBank/DDBJ databases">
        <authorList>
            <person name="Zhu H."/>
        </authorList>
    </citation>
    <scope>NUCLEOTIDE SEQUENCE [LARGE SCALE GENOMIC DNA]</scope>
    <source>
        <strain evidence="4">K2R23-3</strain>
    </source>
</reference>
<evidence type="ECO:0000313" key="4">
    <source>
        <dbReference type="Proteomes" id="UP000265725"/>
    </source>
</evidence>
<dbReference type="InterPro" id="IPR052520">
    <property type="entry name" value="ATL_DNA_repair"/>
</dbReference>
<name>A0A385YV53_9BACL</name>
<dbReference type="PANTHER" id="PTHR42942">
    <property type="entry name" value="6-O-METHYLGUANINE DNA METHYLTRANSFERASE"/>
    <property type="match status" value="1"/>
</dbReference>
<dbReference type="OrthoDB" id="9789813at2"/>
<dbReference type="Gene3D" id="1.10.10.10">
    <property type="entry name" value="Winged helix-like DNA-binding domain superfamily/Winged helix DNA-binding domain"/>
    <property type="match status" value="1"/>
</dbReference>
<gene>
    <name evidence="3" type="ORF">D3873_01345</name>
</gene>
<dbReference type="GO" id="GO:0006281">
    <property type="term" value="P:DNA repair"/>
    <property type="evidence" value="ECO:0007669"/>
    <property type="project" value="InterPro"/>
</dbReference>
<organism evidence="3 4">
    <name type="scientific">Paenisporosarcina cavernae</name>
    <dbReference type="NCBI Taxonomy" id="2320858"/>
    <lineage>
        <taxon>Bacteria</taxon>
        <taxon>Bacillati</taxon>
        <taxon>Bacillota</taxon>
        <taxon>Bacilli</taxon>
        <taxon>Bacillales</taxon>
        <taxon>Caryophanaceae</taxon>
        <taxon>Paenisporosarcina</taxon>
    </lineage>
</organism>
<dbReference type="EMBL" id="CP032418">
    <property type="protein sequence ID" value="AYC30739.1"/>
    <property type="molecule type" value="Genomic_DNA"/>
</dbReference>
<dbReference type="InterPro" id="IPR036217">
    <property type="entry name" value="MethylDNA_cys_MeTrfase_DNAb"/>
</dbReference>
<evidence type="ECO:0000313" key="3">
    <source>
        <dbReference type="EMBL" id="AYC30739.1"/>
    </source>
</evidence>
<evidence type="ECO:0000259" key="2">
    <source>
        <dbReference type="Pfam" id="PF01035"/>
    </source>
</evidence>
<proteinExistence type="predicted"/>
<dbReference type="RefSeq" id="WP_119884444.1">
    <property type="nucleotide sequence ID" value="NZ_CP032418.1"/>
</dbReference>